<evidence type="ECO:0000256" key="2">
    <source>
        <dbReference type="SAM" id="MobiDB-lite"/>
    </source>
</evidence>
<proteinExistence type="inferred from homology"/>
<feature type="region of interest" description="Disordered" evidence="2">
    <location>
        <begin position="91"/>
        <end position="161"/>
    </location>
</feature>
<dbReference type="PROSITE" id="PS50891">
    <property type="entry name" value="LOB"/>
    <property type="match status" value="1"/>
</dbReference>
<dbReference type="PANTHER" id="PTHR31304:SF73">
    <property type="entry name" value="OS01G0511000 PROTEIN"/>
    <property type="match status" value="1"/>
</dbReference>
<sequence>MNLINAAGPENLRPAIFRSLLYEACGRIVNPVYGSVGLLWSGNWQMCQAAVEAVLKGAPIVHISSEAAAAAPAHLLHKAYDIRHVSKTAAAASDAKAEAPPPSNKKQQAAAADEGDRQSHVLLHKVAKHGRTRFKRSSTTSKPQQQPPPARPHQDDDYLHHHQDDDGVLFQRAASHDDEEHRRSCQQEASLDTDAEAGSHVSQAEQSTGPRAEQQADVEEEQEQQQLGLDLTLGFTPVSADCVPRPAPDAGCCLTAWSDAGEPAVVGFRFM</sequence>
<feature type="compositionally biased region" description="Basic and acidic residues" evidence="2">
    <location>
        <begin position="152"/>
        <end position="161"/>
    </location>
</feature>
<evidence type="ECO:0000256" key="1">
    <source>
        <dbReference type="ARBA" id="ARBA00005474"/>
    </source>
</evidence>
<dbReference type="InterPro" id="IPR004883">
    <property type="entry name" value="LOB"/>
</dbReference>
<organism evidence="4">
    <name type="scientific">Arundo donax</name>
    <name type="common">Giant reed</name>
    <name type="synonym">Donax arundinaceus</name>
    <dbReference type="NCBI Taxonomy" id="35708"/>
    <lineage>
        <taxon>Eukaryota</taxon>
        <taxon>Viridiplantae</taxon>
        <taxon>Streptophyta</taxon>
        <taxon>Embryophyta</taxon>
        <taxon>Tracheophyta</taxon>
        <taxon>Spermatophyta</taxon>
        <taxon>Magnoliopsida</taxon>
        <taxon>Liliopsida</taxon>
        <taxon>Poales</taxon>
        <taxon>Poaceae</taxon>
        <taxon>PACMAD clade</taxon>
        <taxon>Arundinoideae</taxon>
        <taxon>Arundineae</taxon>
        <taxon>Arundo</taxon>
    </lineage>
</organism>
<dbReference type="Pfam" id="PF03195">
    <property type="entry name" value="LOB"/>
    <property type="match status" value="1"/>
</dbReference>
<dbReference type="AlphaFoldDB" id="A0A0A9D2P1"/>
<protein>
    <recommendedName>
        <fullName evidence="3">LOB domain-containing protein</fullName>
    </recommendedName>
</protein>
<dbReference type="PANTHER" id="PTHR31304">
    <property type="entry name" value="LOB DOMAIN-CONTAINING PROTEIN 38"/>
    <property type="match status" value="1"/>
</dbReference>
<comment type="similarity">
    <text evidence="1">Belongs to the LOB domain-containing protein family.</text>
</comment>
<dbReference type="GO" id="GO:0010468">
    <property type="term" value="P:regulation of gene expression"/>
    <property type="evidence" value="ECO:0007669"/>
    <property type="project" value="TreeGrafter"/>
</dbReference>
<feature type="region of interest" description="Disordered" evidence="2">
    <location>
        <begin position="175"/>
        <end position="225"/>
    </location>
</feature>
<feature type="compositionally biased region" description="Basic residues" evidence="2">
    <location>
        <begin position="122"/>
        <end position="136"/>
    </location>
</feature>
<evidence type="ECO:0000313" key="4">
    <source>
        <dbReference type="EMBL" id="JAD82051.1"/>
    </source>
</evidence>
<reference evidence="4" key="1">
    <citation type="submission" date="2014-09" db="EMBL/GenBank/DDBJ databases">
        <authorList>
            <person name="Magalhaes I.L.F."/>
            <person name="Oliveira U."/>
            <person name="Santos F.R."/>
            <person name="Vidigal T.H.D.A."/>
            <person name="Brescovit A.D."/>
            <person name="Santos A.J."/>
        </authorList>
    </citation>
    <scope>NUCLEOTIDE SEQUENCE</scope>
    <source>
        <tissue evidence="4">Shoot tissue taken approximately 20 cm above the soil surface</tissue>
    </source>
</reference>
<feature type="compositionally biased region" description="Basic and acidic residues" evidence="2">
    <location>
        <begin position="175"/>
        <end position="185"/>
    </location>
</feature>
<feature type="domain" description="LOB" evidence="3">
    <location>
        <begin position="1"/>
        <end position="60"/>
    </location>
</feature>
<evidence type="ECO:0000259" key="3">
    <source>
        <dbReference type="PROSITE" id="PS50891"/>
    </source>
</evidence>
<reference evidence="4" key="2">
    <citation type="journal article" date="2015" name="Data Brief">
        <title>Shoot transcriptome of the giant reed, Arundo donax.</title>
        <authorList>
            <person name="Barrero R.A."/>
            <person name="Guerrero F.D."/>
            <person name="Moolhuijzen P."/>
            <person name="Goolsby J.A."/>
            <person name="Tidwell J."/>
            <person name="Bellgard S.E."/>
            <person name="Bellgard M.I."/>
        </authorList>
    </citation>
    <scope>NUCLEOTIDE SEQUENCE</scope>
    <source>
        <tissue evidence="4">Shoot tissue taken approximately 20 cm above the soil surface</tissue>
    </source>
</reference>
<feature type="compositionally biased region" description="Polar residues" evidence="2">
    <location>
        <begin position="200"/>
        <end position="209"/>
    </location>
</feature>
<dbReference type="EMBL" id="GBRH01215844">
    <property type="protein sequence ID" value="JAD82051.1"/>
    <property type="molecule type" value="Transcribed_RNA"/>
</dbReference>
<accession>A0A0A9D2P1</accession>
<name>A0A0A9D2P1_ARUDO</name>